<organism evidence="7 8">
    <name type="scientific">Galdieria yellowstonensis</name>
    <dbReference type="NCBI Taxonomy" id="3028027"/>
    <lineage>
        <taxon>Eukaryota</taxon>
        <taxon>Rhodophyta</taxon>
        <taxon>Bangiophyceae</taxon>
        <taxon>Galdieriales</taxon>
        <taxon>Galdieriaceae</taxon>
        <taxon>Galdieria</taxon>
    </lineage>
</organism>
<dbReference type="AlphaFoldDB" id="A0AAV9IPD7"/>
<dbReference type="Gene3D" id="3.40.50.150">
    <property type="entry name" value="Vaccinia Virus protein VP39"/>
    <property type="match status" value="1"/>
</dbReference>
<feature type="domain" description="O-methyltransferase dimerisation" evidence="6">
    <location>
        <begin position="17"/>
        <end position="93"/>
    </location>
</feature>
<sequence>MSHLDEREQQLQRINRIFHGYTSARTLMTAVQLGIFTIIAQGNHSAEEITKAVDAASSRGVVKLLDALVGLEFLKKEKPNYYELVPCSARFLVQSSPEYVGAMHENDDHWNAWSHLNQVIKTGRPWMNVDQANKAEEFFPQLVKSLHQMSLGRARRLADQLLQQQQQNITESWQILDVACGSAVWSIPLAEKSKNVMVTAQDFPKVLQLTKTYVQHHGVEQQYKYLSGDLNAVDFGENTYDLVLLGNIVHSEGAESSQRLFGRLSKALKKKGGRVVVIDMFPNNERTGPAYPLLFALNMLVNTTQGDTFTLEEYTRWFQQANIPHVSMMEIDPEFSVIVAQVD</sequence>
<dbReference type="InterPro" id="IPR036388">
    <property type="entry name" value="WH-like_DNA-bd_sf"/>
</dbReference>
<dbReference type="GO" id="GO:0046983">
    <property type="term" value="F:protein dimerization activity"/>
    <property type="evidence" value="ECO:0007669"/>
    <property type="project" value="InterPro"/>
</dbReference>
<feature type="domain" description="O-methyltransferase C-terminal" evidence="5">
    <location>
        <begin position="159"/>
        <end position="321"/>
    </location>
</feature>
<dbReference type="Gene3D" id="1.10.10.10">
    <property type="entry name" value="Winged helix-like DNA-binding domain superfamily/Winged helix DNA-binding domain"/>
    <property type="match status" value="1"/>
</dbReference>
<evidence type="ECO:0000313" key="8">
    <source>
        <dbReference type="Proteomes" id="UP001300502"/>
    </source>
</evidence>
<dbReference type="Pfam" id="PF00891">
    <property type="entry name" value="Methyltransf_2"/>
    <property type="match status" value="1"/>
</dbReference>
<dbReference type="PANTHER" id="PTHR43712:SF2">
    <property type="entry name" value="O-METHYLTRANSFERASE CICE"/>
    <property type="match status" value="1"/>
</dbReference>
<dbReference type="InterPro" id="IPR036390">
    <property type="entry name" value="WH_DNA-bd_sf"/>
</dbReference>
<protein>
    <recommendedName>
        <fullName evidence="9">O-methyltransferase</fullName>
    </recommendedName>
</protein>
<proteinExistence type="predicted"/>
<gene>
    <name evidence="7" type="ORF">GAYE_SCF78G7071</name>
</gene>
<dbReference type="PANTHER" id="PTHR43712">
    <property type="entry name" value="PUTATIVE (AFU_ORTHOLOGUE AFUA_4G14580)-RELATED"/>
    <property type="match status" value="1"/>
</dbReference>
<dbReference type="InterPro" id="IPR016461">
    <property type="entry name" value="COMT-like"/>
</dbReference>
<dbReference type="PIRSF" id="PIRSF005739">
    <property type="entry name" value="O-mtase"/>
    <property type="match status" value="1"/>
</dbReference>
<evidence type="ECO:0000256" key="4">
    <source>
        <dbReference type="PIRSR" id="PIRSR005739-1"/>
    </source>
</evidence>
<keyword evidence="1" id="KW-0489">Methyltransferase</keyword>
<dbReference type="PROSITE" id="PS51683">
    <property type="entry name" value="SAM_OMT_II"/>
    <property type="match status" value="1"/>
</dbReference>
<dbReference type="InterPro" id="IPR001077">
    <property type="entry name" value="COMT_C"/>
</dbReference>
<dbReference type="GO" id="GO:0032259">
    <property type="term" value="P:methylation"/>
    <property type="evidence" value="ECO:0007669"/>
    <property type="project" value="UniProtKB-KW"/>
</dbReference>
<dbReference type="Pfam" id="PF08100">
    <property type="entry name" value="Dimerisation"/>
    <property type="match status" value="1"/>
</dbReference>
<dbReference type="InterPro" id="IPR029063">
    <property type="entry name" value="SAM-dependent_MTases_sf"/>
</dbReference>
<feature type="active site" description="Proton acceptor" evidence="4">
    <location>
        <position position="250"/>
    </location>
</feature>
<dbReference type="InterPro" id="IPR012967">
    <property type="entry name" value="COMT_dimerisation"/>
</dbReference>
<name>A0AAV9IPD7_9RHOD</name>
<evidence type="ECO:0000256" key="1">
    <source>
        <dbReference type="ARBA" id="ARBA00022603"/>
    </source>
</evidence>
<dbReference type="GO" id="GO:0008171">
    <property type="term" value="F:O-methyltransferase activity"/>
    <property type="evidence" value="ECO:0007669"/>
    <property type="project" value="InterPro"/>
</dbReference>
<keyword evidence="3" id="KW-0949">S-adenosyl-L-methionine</keyword>
<evidence type="ECO:0000256" key="2">
    <source>
        <dbReference type="ARBA" id="ARBA00022679"/>
    </source>
</evidence>
<evidence type="ECO:0000256" key="3">
    <source>
        <dbReference type="ARBA" id="ARBA00022691"/>
    </source>
</evidence>
<evidence type="ECO:0008006" key="9">
    <source>
        <dbReference type="Google" id="ProtNLM"/>
    </source>
</evidence>
<evidence type="ECO:0000259" key="6">
    <source>
        <dbReference type="Pfam" id="PF08100"/>
    </source>
</evidence>
<reference evidence="7 8" key="1">
    <citation type="submission" date="2022-07" db="EMBL/GenBank/DDBJ databases">
        <title>Genome-wide signatures of adaptation to extreme environments.</title>
        <authorList>
            <person name="Cho C.H."/>
            <person name="Yoon H.S."/>
        </authorList>
    </citation>
    <scope>NUCLEOTIDE SEQUENCE [LARGE SCALE GENOMIC DNA]</scope>
    <source>
        <strain evidence="7 8">108.79 E11</strain>
    </source>
</reference>
<evidence type="ECO:0000313" key="7">
    <source>
        <dbReference type="EMBL" id="KAK4529119.1"/>
    </source>
</evidence>
<evidence type="ECO:0000259" key="5">
    <source>
        <dbReference type="Pfam" id="PF00891"/>
    </source>
</evidence>
<dbReference type="SUPFAM" id="SSF46785">
    <property type="entry name" value="Winged helix' DNA-binding domain"/>
    <property type="match status" value="1"/>
</dbReference>
<comment type="caution">
    <text evidence="7">The sequence shown here is derived from an EMBL/GenBank/DDBJ whole genome shotgun (WGS) entry which is preliminary data.</text>
</comment>
<keyword evidence="2" id="KW-0808">Transferase</keyword>
<accession>A0AAV9IPD7</accession>
<dbReference type="EMBL" id="JANCYU010000076">
    <property type="protein sequence ID" value="KAK4529119.1"/>
    <property type="molecule type" value="Genomic_DNA"/>
</dbReference>
<dbReference type="CDD" id="cd02440">
    <property type="entry name" value="AdoMet_MTases"/>
    <property type="match status" value="1"/>
</dbReference>
<dbReference type="Proteomes" id="UP001300502">
    <property type="component" value="Unassembled WGS sequence"/>
</dbReference>
<dbReference type="SUPFAM" id="SSF53335">
    <property type="entry name" value="S-adenosyl-L-methionine-dependent methyltransferases"/>
    <property type="match status" value="1"/>
</dbReference>
<keyword evidence="8" id="KW-1185">Reference proteome</keyword>